<evidence type="ECO:0000256" key="1">
    <source>
        <dbReference type="SAM" id="MobiDB-lite"/>
    </source>
</evidence>
<dbReference type="EMBL" id="CP000613">
    <property type="protein sequence ID" value="ACI99069.1"/>
    <property type="molecule type" value="Genomic_DNA"/>
</dbReference>
<organism evidence="2 3">
    <name type="scientific">Rhodospirillum centenum (strain ATCC 51521 / SW)</name>
    <dbReference type="NCBI Taxonomy" id="414684"/>
    <lineage>
        <taxon>Bacteria</taxon>
        <taxon>Pseudomonadati</taxon>
        <taxon>Pseudomonadota</taxon>
        <taxon>Alphaproteobacteria</taxon>
        <taxon>Rhodospirillales</taxon>
        <taxon>Rhodospirillaceae</taxon>
        <taxon>Rhodospirillum</taxon>
    </lineage>
</organism>
<dbReference type="HOGENOM" id="CLU_188444_0_0_5"/>
<reference evidence="2 3" key="1">
    <citation type="journal article" date="2010" name="BMC Genomics">
        <title>Metabolic flexibility revealed in the genome of the cyst-forming alpha-1 proteobacterium Rhodospirillum centenum.</title>
        <authorList>
            <person name="Lu Y.K."/>
            <person name="Marden J."/>
            <person name="Han M."/>
            <person name="Swingley W.D."/>
            <person name="Mastrian S.D."/>
            <person name="Chowdhury S.R."/>
            <person name="Hao J."/>
            <person name="Helmy T."/>
            <person name="Kim S."/>
            <person name="Kurdoglu A.A."/>
            <person name="Matthies H.J."/>
            <person name="Rollo D."/>
            <person name="Stothard P."/>
            <person name="Blankenship R.E."/>
            <person name="Bauer C.E."/>
            <person name="Touchman J.W."/>
        </authorList>
    </citation>
    <scope>NUCLEOTIDE SEQUENCE [LARGE SCALE GENOMIC DNA]</scope>
    <source>
        <strain evidence="3">ATCC 51521 / SW</strain>
    </source>
</reference>
<protein>
    <submittedName>
        <fullName evidence="2">Uncharacterized protein</fullName>
    </submittedName>
</protein>
<proteinExistence type="predicted"/>
<keyword evidence="3" id="KW-1185">Reference proteome</keyword>
<accession>B6INH2</accession>
<evidence type="ECO:0000313" key="2">
    <source>
        <dbReference type="EMBL" id="ACI99069.1"/>
    </source>
</evidence>
<dbReference type="Proteomes" id="UP000001591">
    <property type="component" value="Chromosome"/>
</dbReference>
<name>B6INH2_RHOCS</name>
<dbReference type="RefSeq" id="WP_012566854.1">
    <property type="nucleotide sequence ID" value="NC_011420.2"/>
</dbReference>
<dbReference type="AlphaFoldDB" id="B6INH2"/>
<feature type="region of interest" description="Disordered" evidence="1">
    <location>
        <begin position="32"/>
        <end position="62"/>
    </location>
</feature>
<dbReference type="STRING" id="414684.RC1_1670"/>
<gene>
    <name evidence="2" type="ordered locus">RC1_1670</name>
</gene>
<feature type="compositionally biased region" description="Basic and acidic residues" evidence="1">
    <location>
        <begin position="32"/>
        <end position="47"/>
    </location>
</feature>
<dbReference type="KEGG" id="rce:RC1_1670"/>
<evidence type="ECO:0000313" key="3">
    <source>
        <dbReference type="Proteomes" id="UP000001591"/>
    </source>
</evidence>
<sequence length="90" mass="9764">MLSFAKLLTLAALVAAVWYGFRLVTALQRRRDGLLREQGRDRPERPSRRGRGRASPPGPVTEDVVECPVCGVYVAEGTGACGRPGCPRRG</sequence>